<keyword evidence="5" id="KW-0202">Cytokine</keyword>
<gene>
    <name evidence="5" type="primary">IL12B</name>
</gene>
<dbReference type="GO" id="GO:0005615">
    <property type="term" value="C:extracellular space"/>
    <property type="evidence" value="ECO:0007669"/>
    <property type="project" value="UniProtKB-KW"/>
</dbReference>
<dbReference type="InterPro" id="IPR015528">
    <property type="entry name" value="IL-12_beta"/>
</dbReference>
<dbReference type="GeneTree" id="ENSGT00390000012630"/>
<feature type="signal peptide" evidence="5">
    <location>
        <begin position="1"/>
        <end position="20"/>
    </location>
</feature>
<organism evidence="7 8">
    <name type="scientific">Salvator merianae</name>
    <name type="common">Argentine black and white tegu</name>
    <name type="synonym">Tupinambis merianae</name>
    <dbReference type="NCBI Taxonomy" id="96440"/>
    <lineage>
        <taxon>Eukaryota</taxon>
        <taxon>Metazoa</taxon>
        <taxon>Chordata</taxon>
        <taxon>Craniata</taxon>
        <taxon>Vertebrata</taxon>
        <taxon>Euteleostomi</taxon>
        <taxon>Lepidosauria</taxon>
        <taxon>Squamata</taxon>
        <taxon>Bifurcata</taxon>
        <taxon>Unidentata</taxon>
        <taxon>Episquamata</taxon>
        <taxon>Laterata</taxon>
        <taxon>Teiioidea</taxon>
        <taxon>Teiidae</taxon>
        <taxon>Salvator</taxon>
    </lineage>
</organism>
<keyword evidence="2" id="KW-1015">Disulfide bond</keyword>
<reference evidence="7" key="1">
    <citation type="submission" date="2025-08" db="UniProtKB">
        <authorList>
            <consortium name="Ensembl"/>
        </authorList>
    </citation>
    <scope>IDENTIFICATION</scope>
</reference>
<comment type="subunit">
    <text evidence="5">Heterodimer with IL12A; disulfide-linked. The heterodimer is known as interleukin IL-12.</text>
</comment>
<keyword evidence="1 5" id="KW-0732">Signal</keyword>
<keyword evidence="3 5" id="KW-0325">Glycoprotein</keyword>
<dbReference type="AlphaFoldDB" id="A0A8D0B0C5"/>
<dbReference type="GO" id="GO:0005125">
    <property type="term" value="F:cytokine activity"/>
    <property type="evidence" value="ECO:0007669"/>
    <property type="project" value="UniProtKB-KW"/>
</dbReference>
<keyword evidence="8" id="KW-1185">Reference proteome</keyword>
<evidence type="ECO:0000256" key="3">
    <source>
        <dbReference type="ARBA" id="ARBA00023180"/>
    </source>
</evidence>
<comment type="similarity">
    <text evidence="5">Belongs to the IL-12B family.</text>
</comment>
<evidence type="ECO:0000313" key="8">
    <source>
        <dbReference type="Proteomes" id="UP000694421"/>
    </source>
</evidence>
<dbReference type="PANTHER" id="PTHR48485">
    <property type="entry name" value="INTERLEUKIN-12 SUBUNIT BETA-RELATED"/>
    <property type="match status" value="1"/>
</dbReference>
<dbReference type="PRINTS" id="PR01928">
    <property type="entry name" value="INTRLEUKN12B"/>
</dbReference>
<evidence type="ECO:0000256" key="5">
    <source>
        <dbReference type="RuleBase" id="RU281113"/>
    </source>
</evidence>
<dbReference type="OMA" id="IMAIWEL"/>
<comment type="subcellular location">
    <subcellularLocation>
        <location evidence="5">Secreted</location>
    </subcellularLocation>
</comment>
<accession>A0A8D0B0C5</accession>
<reference evidence="7" key="2">
    <citation type="submission" date="2025-09" db="UniProtKB">
        <authorList>
            <consortium name="Ensembl"/>
        </authorList>
    </citation>
    <scope>IDENTIFICATION</scope>
</reference>
<feature type="chain" id="PRO_5034282115" description="Interleukin-12 subunit beta" evidence="5">
    <location>
        <begin position="21"/>
        <end position="336"/>
    </location>
</feature>
<dbReference type="Proteomes" id="UP000694421">
    <property type="component" value="Unplaced"/>
</dbReference>
<dbReference type="InterPro" id="IPR007110">
    <property type="entry name" value="Ig-like_dom"/>
</dbReference>
<proteinExistence type="inferred from homology"/>
<keyword evidence="5" id="KW-0964">Secreted</keyword>
<evidence type="ECO:0000256" key="4">
    <source>
        <dbReference type="ARBA" id="ARBA00023319"/>
    </source>
</evidence>
<protein>
    <recommendedName>
        <fullName evidence="5">Interleukin-12 subunit beta</fullName>
        <shortName evidence="5">IL-12B</shortName>
    </recommendedName>
    <alternativeName>
        <fullName evidence="5">Cytotoxic lymphocyte maturation factor 40 kDa subunit</fullName>
    </alternativeName>
    <alternativeName>
        <fullName evidence="5">IL-12 subunit p40</fullName>
    </alternativeName>
</protein>
<evidence type="ECO:0000259" key="6">
    <source>
        <dbReference type="PROSITE" id="PS50835"/>
    </source>
</evidence>
<dbReference type="InterPro" id="IPR036179">
    <property type="entry name" value="Ig-like_dom_sf"/>
</dbReference>
<dbReference type="Ensembl" id="ENSSMRT00000001823.1">
    <property type="protein sequence ID" value="ENSSMRP00000001523.1"/>
    <property type="gene ID" value="ENSSMRG00000001328.1"/>
</dbReference>
<dbReference type="Gene3D" id="2.60.40.10">
    <property type="entry name" value="Immunoglobulins"/>
    <property type="match status" value="3"/>
</dbReference>
<dbReference type="InterPro" id="IPR019482">
    <property type="entry name" value="IL-12_beta_cen-dom"/>
</dbReference>
<dbReference type="Pfam" id="PF10420">
    <property type="entry name" value="IL12p40_C"/>
    <property type="match status" value="1"/>
</dbReference>
<dbReference type="InterPro" id="IPR036116">
    <property type="entry name" value="FN3_sf"/>
</dbReference>
<sequence length="336" mass="39045">MAHLLLILISLLGLSAHLKADNEIIKPVLWSSSSGTPNEELTLACNISEKQDASQLSWWKNDKRKGSGRYLKIKIRKPSDVGSYICKKNDELLSRTTVYFWKVDRNNNTVQPNLEQDNDSQNYLKCRAKNHSGMFTCFWKLKSFDSKYHLKFKITVIKGNIACEEPVEMEPGKYSVSCTKNNSCPSTEEYIQTELSLEVFYGYLYEIYYRSFFIKDILQPDTSECEIDEHGILTWKPPTTWNTPHTYFPLTYEIKIVHNNRERLLCEHAAQLQHGGTLSCSTSQFHSGKFYVRSRDRYKTNSFWSEWSDPCRFLKQSNKENAKAEQCKCKRTEAGN</sequence>
<dbReference type="PANTHER" id="PTHR48485:SF4">
    <property type="entry name" value="INTERLEUKIN-12 SUBUNIT BETA"/>
    <property type="match status" value="1"/>
</dbReference>
<dbReference type="InterPro" id="IPR050676">
    <property type="entry name" value="IL-12"/>
</dbReference>
<evidence type="ECO:0000256" key="1">
    <source>
        <dbReference type="ARBA" id="ARBA00022729"/>
    </source>
</evidence>
<keyword evidence="4 5" id="KW-0393">Immunoglobulin domain</keyword>
<feature type="domain" description="Ig-like" evidence="6">
    <location>
        <begin position="27"/>
        <end position="99"/>
    </location>
</feature>
<dbReference type="PROSITE" id="PS50835">
    <property type="entry name" value="IG_LIKE"/>
    <property type="match status" value="1"/>
</dbReference>
<name>A0A8D0B0C5_SALMN</name>
<dbReference type="SUPFAM" id="SSF48726">
    <property type="entry name" value="Immunoglobulin"/>
    <property type="match status" value="1"/>
</dbReference>
<evidence type="ECO:0000313" key="7">
    <source>
        <dbReference type="Ensembl" id="ENSSMRP00000001523.1"/>
    </source>
</evidence>
<dbReference type="SUPFAM" id="SSF49265">
    <property type="entry name" value="Fibronectin type III"/>
    <property type="match status" value="1"/>
</dbReference>
<dbReference type="GO" id="GO:0004896">
    <property type="term" value="F:cytokine receptor activity"/>
    <property type="evidence" value="ECO:0007669"/>
    <property type="project" value="UniProtKB-UniRule"/>
</dbReference>
<dbReference type="InterPro" id="IPR013783">
    <property type="entry name" value="Ig-like_fold"/>
</dbReference>
<evidence type="ECO:0000256" key="2">
    <source>
        <dbReference type="ARBA" id="ARBA00023157"/>
    </source>
</evidence>